<evidence type="ECO:0000313" key="1">
    <source>
        <dbReference type="EMBL" id="QBG36895.1"/>
    </source>
</evidence>
<dbReference type="Proteomes" id="UP000290244">
    <property type="component" value="Chromosome"/>
</dbReference>
<protein>
    <recommendedName>
        <fullName evidence="3">DUF4252 domain-containing protein</fullName>
    </recommendedName>
</protein>
<proteinExistence type="predicted"/>
<keyword evidence="2" id="KW-1185">Reference proteome</keyword>
<dbReference type="OrthoDB" id="6300432at2"/>
<evidence type="ECO:0008006" key="3">
    <source>
        <dbReference type="Google" id="ProtNLM"/>
    </source>
</evidence>
<accession>A0A4P6PB40</accession>
<name>A0A4P6PB40_9GAMM</name>
<dbReference type="KEGG" id="lsd:EMK97_14785"/>
<dbReference type="RefSeq" id="WP_130603484.1">
    <property type="nucleotide sequence ID" value="NZ_CP034759.1"/>
</dbReference>
<organism evidence="1 2">
    <name type="scientific">Litorilituus sediminis</name>
    <dbReference type="NCBI Taxonomy" id="718192"/>
    <lineage>
        <taxon>Bacteria</taxon>
        <taxon>Pseudomonadati</taxon>
        <taxon>Pseudomonadota</taxon>
        <taxon>Gammaproteobacteria</taxon>
        <taxon>Alteromonadales</taxon>
        <taxon>Colwelliaceae</taxon>
        <taxon>Litorilituus</taxon>
    </lineage>
</organism>
<dbReference type="AlphaFoldDB" id="A0A4P6PB40"/>
<reference evidence="1 2" key="1">
    <citation type="submission" date="2018-12" db="EMBL/GenBank/DDBJ databases">
        <title>Complete genome of Litorilituus sediminis.</title>
        <authorList>
            <person name="Liu A."/>
            <person name="Rong J."/>
        </authorList>
    </citation>
    <scope>NUCLEOTIDE SEQUENCE [LARGE SCALE GENOMIC DNA]</scope>
    <source>
        <strain evidence="1 2">JCM 17549</strain>
    </source>
</reference>
<evidence type="ECO:0000313" key="2">
    <source>
        <dbReference type="Proteomes" id="UP000290244"/>
    </source>
</evidence>
<sequence>MKIGVFIILLMTSHSIFANPILKLPSTKCNGNYFSIRVVDLSFCVSKQKIEEVNLLGISSTTAIIKEDGLELSIGLNPPEISISNLHKKLGLTVHEFFMGLYSEDIDVDNFSAIKSAFDINSQNKLSVYSNGNLYAFVIIGSNVDYDRIYLNKKGSDIVYQVTGEFSSKELLSILSKIKY</sequence>
<gene>
    <name evidence="1" type="ORF">EMK97_14785</name>
</gene>
<dbReference type="EMBL" id="CP034759">
    <property type="protein sequence ID" value="QBG36895.1"/>
    <property type="molecule type" value="Genomic_DNA"/>
</dbReference>